<sequence length="306" mass="34547">MEKISNEVLTGERALFHGKDLDIDSTIFADGESPLKHGENINAVNTMFKWKYPLWYAKDVKVKDSTFFEMARSGIWYGENINIEDTMIEAPKEFRRCDGVNLKNVSIPNANETFWMCKNIRLENVVAKGAYFGLNSENVYLDGLNLYGNYCFDGGKNIEVHNCRLLSKDSFWNTEDVVIYDSFIVGEYFGWNSKNITLINCTVESLQGFCYIENLVMKNCKLVNTALAFEYSTVDVEITGKIDSVFNPKGGTIKAKEIGTLIMDGDNINPDDTKIIVEGEAPKPVTLAEVELISGEGRETELRRRG</sequence>
<reference evidence="1 2" key="1">
    <citation type="submission" date="2021-01" db="EMBL/GenBank/DDBJ databases">
        <title>Isolation and description of Catonella massiliensis sp. nov., a novel Catonella species, isolated from a stable periodontitis subject.</title>
        <authorList>
            <person name="Antezack A."/>
            <person name="Boxberger M."/>
            <person name="La Scola B."/>
            <person name="Monnet-Corti V."/>
        </authorList>
    </citation>
    <scope>NUCLEOTIDE SEQUENCE [LARGE SCALE GENOMIC DNA]</scope>
    <source>
        <strain evidence="1 2">Marseille-Q4567</strain>
    </source>
</reference>
<comment type="caution">
    <text evidence="1">The sequence shown here is derived from an EMBL/GenBank/DDBJ whole genome shotgun (WGS) entry which is preliminary data.</text>
</comment>
<dbReference type="RefSeq" id="WP_208429840.1">
    <property type="nucleotide sequence ID" value="NZ_JAEPRJ010000001.1"/>
</dbReference>
<dbReference type="Pfam" id="PF12541">
    <property type="entry name" value="DUF3737"/>
    <property type="match status" value="1"/>
</dbReference>
<dbReference type="EMBL" id="JAEPRJ010000001">
    <property type="protein sequence ID" value="MBK5898419.1"/>
    <property type="molecule type" value="Genomic_DNA"/>
</dbReference>
<protein>
    <submittedName>
        <fullName evidence="1">DUF3737 family protein</fullName>
    </submittedName>
</protein>
<evidence type="ECO:0000313" key="1">
    <source>
        <dbReference type="EMBL" id="MBK5898419.1"/>
    </source>
</evidence>
<dbReference type="InterPro" id="IPR022208">
    <property type="entry name" value="DUF3737"/>
</dbReference>
<dbReference type="InterPro" id="IPR012334">
    <property type="entry name" value="Pectin_lyas_fold"/>
</dbReference>
<keyword evidence="2" id="KW-1185">Reference proteome</keyword>
<accession>A0ABS1J2Q6</accession>
<gene>
    <name evidence="1" type="ORF">JJN12_11610</name>
</gene>
<dbReference type="SUPFAM" id="SSF51126">
    <property type="entry name" value="Pectin lyase-like"/>
    <property type="match status" value="1"/>
</dbReference>
<dbReference type="InterPro" id="IPR011050">
    <property type="entry name" value="Pectin_lyase_fold/virulence"/>
</dbReference>
<proteinExistence type="predicted"/>
<dbReference type="Proteomes" id="UP000604730">
    <property type="component" value="Unassembled WGS sequence"/>
</dbReference>
<evidence type="ECO:0000313" key="2">
    <source>
        <dbReference type="Proteomes" id="UP000604730"/>
    </source>
</evidence>
<name>A0ABS1J2Q6_9FIRM</name>
<organism evidence="1 2">
    <name type="scientific">Catonella massiliensis</name>
    <dbReference type="NCBI Taxonomy" id="2799636"/>
    <lineage>
        <taxon>Bacteria</taxon>
        <taxon>Bacillati</taxon>
        <taxon>Bacillota</taxon>
        <taxon>Clostridia</taxon>
        <taxon>Lachnospirales</taxon>
        <taxon>Lachnospiraceae</taxon>
        <taxon>Catonella</taxon>
    </lineage>
</organism>
<dbReference type="Gene3D" id="2.160.20.10">
    <property type="entry name" value="Single-stranded right-handed beta-helix, Pectin lyase-like"/>
    <property type="match status" value="1"/>
</dbReference>